<evidence type="ECO:0000313" key="3">
    <source>
        <dbReference type="EMBL" id="ASV69794.1"/>
    </source>
</evidence>
<proteinExistence type="predicted"/>
<dbReference type="Pfam" id="PF12172">
    <property type="entry name" value="zf-ChsH2"/>
    <property type="match status" value="1"/>
</dbReference>
<evidence type="ECO:0000259" key="1">
    <source>
        <dbReference type="Pfam" id="PF01796"/>
    </source>
</evidence>
<dbReference type="OrthoDB" id="9785144at2"/>
<evidence type="ECO:0008006" key="5">
    <source>
        <dbReference type="Google" id="ProtNLM"/>
    </source>
</evidence>
<dbReference type="InterPro" id="IPR012340">
    <property type="entry name" value="NA-bd_OB-fold"/>
</dbReference>
<dbReference type="AlphaFoldDB" id="A0A248TNI0"/>
<feature type="domain" description="ChsH2 rubredoxin-like zinc ribbon" evidence="2">
    <location>
        <begin position="19"/>
        <end position="54"/>
    </location>
</feature>
<dbReference type="InterPro" id="IPR022002">
    <property type="entry name" value="ChsH2_Znr"/>
</dbReference>
<sequence length="134" mass="15242">MDKIMKPLPIIDNDSKFFWEGCEKGKLFIQQCQSCSLHIFYPRILCPHCGEENVTWVEASGEGTIYSYTIARRAGGPAFKEDLPYCVALIDLKEGVRMMTNIIDTDMEAIHCDQQVKVVFQKVGEMTLPMFTPV</sequence>
<dbReference type="Pfam" id="PF01796">
    <property type="entry name" value="OB_ChsH2_C"/>
    <property type="match status" value="1"/>
</dbReference>
<dbReference type="EMBL" id="CP022983">
    <property type="protein sequence ID" value="ASV69794.1"/>
    <property type="molecule type" value="Genomic_DNA"/>
</dbReference>
<dbReference type="KEGG" id="bko:CKF48_22290"/>
<name>A0A248TNI0_9BACI</name>
<dbReference type="InterPro" id="IPR052513">
    <property type="entry name" value="Thioester_dehydratase-like"/>
</dbReference>
<evidence type="ECO:0000259" key="2">
    <source>
        <dbReference type="Pfam" id="PF12172"/>
    </source>
</evidence>
<feature type="domain" description="ChsH2 C-terminal OB-fold" evidence="1">
    <location>
        <begin position="56"/>
        <end position="121"/>
    </location>
</feature>
<keyword evidence="4" id="KW-1185">Reference proteome</keyword>
<dbReference type="PANTHER" id="PTHR34075">
    <property type="entry name" value="BLR3430 PROTEIN"/>
    <property type="match status" value="1"/>
</dbReference>
<evidence type="ECO:0000313" key="4">
    <source>
        <dbReference type="Proteomes" id="UP000215137"/>
    </source>
</evidence>
<dbReference type="SUPFAM" id="SSF50249">
    <property type="entry name" value="Nucleic acid-binding proteins"/>
    <property type="match status" value="1"/>
</dbReference>
<gene>
    <name evidence="3" type="ORF">CKF48_22290</name>
</gene>
<dbReference type="Gene3D" id="6.10.30.10">
    <property type="match status" value="1"/>
</dbReference>
<reference evidence="3 4" key="1">
    <citation type="submission" date="2017-08" db="EMBL/GenBank/DDBJ databases">
        <title>Complete Genome Sequence of Bacillus kochii Oregon-R-modENCODE STRAIN BDGP4, isolated from Drosophila melanogaster gut.</title>
        <authorList>
            <person name="Wan K.H."/>
            <person name="Yu C."/>
            <person name="Park S."/>
            <person name="Hammonds A.S."/>
            <person name="Booth B.W."/>
            <person name="Celniker S.E."/>
        </authorList>
    </citation>
    <scope>NUCLEOTIDE SEQUENCE [LARGE SCALE GENOMIC DNA]</scope>
    <source>
        <strain evidence="3 4">BDGP4</strain>
    </source>
</reference>
<dbReference type="PANTHER" id="PTHR34075:SF5">
    <property type="entry name" value="BLR3430 PROTEIN"/>
    <property type="match status" value="1"/>
</dbReference>
<dbReference type="Proteomes" id="UP000215137">
    <property type="component" value="Chromosome"/>
</dbReference>
<organism evidence="3 4">
    <name type="scientific">Cytobacillus kochii</name>
    <dbReference type="NCBI Taxonomy" id="859143"/>
    <lineage>
        <taxon>Bacteria</taxon>
        <taxon>Bacillati</taxon>
        <taxon>Bacillota</taxon>
        <taxon>Bacilli</taxon>
        <taxon>Bacillales</taxon>
        <taxon>Bacillaceae</taxon>
        <taxon>Cytobacillus</taxon>
    </lineage>
</organism>
<dbReference type="InterPro" id="IPR002878">
    <property type="entry name" value="ChsH2_C"/>
</dbReference>
<protein>
    <recommendedName>
        <fullName evidence="5">DNA-binding protein</fullName>
    </recommendedName>
</protein>
<accession>A0A248TNI0</accession>
<dbReference type="RefSeq" id="WP_095373358.1">
    <property type="nucleotide sequence ID" value="NZ_CP022983.1"/>
</dbReference>